<organism evidence="1 2">
    <name type="scientific">Streptococcus cuniculi</name>
    <dbReference type="NCBI Taxonomy" id="1432788"/>
    <lineage>
        <taxon>Bacteria</taxon>
        <taxon>Bacillati</taxon>
        <taxon>Bacillota</taxon>
        <taxon>Bacilli</taxon>
        <taxon>Lactobacillales</taxon>
        <taxon>Streptococcaceae</taxon>
        <taxon>Streptococcus</taxon>
    </lineage>
</organism>
<evidence type="ECO:0000313" key="2">
    <source>
        <dbReference type="Proteomes" id="UP000297253"/>
    </source>
</evidence>
<proteinExistence type="predicted"/>
<dbReference type="Proteomes" id="UP000297253">
    <property type="component" value="Unassembled WGS sequence"/>
</dbReference>
<comment type="caution">
    <text evidence="1">The sequence shown here is derived from an EMBL/GenBank/DDBJ whole genome shotgun (WGS) entry which is preliminary data.</text>
</comment>
<evidence type="ECO:0000313" key="1">
    <source>
        <dbReference type="EMBL" id="TFU97279.1"/>
    </source>
</evidence>
<dbReference type="GO" id="GO:0005829">
    <property type="term" value="C:cytosol"/>
    <property type="evidence" value="ECO:0007669"/>
    <property type="project" value="TreeGrafter"/>
</dbReference>
<gene>
    <name evidence="1" type="ORF">E4T82_08605</name>
</gene>
<dbReference type="InterPro" id="IPR004375">
    <property type="entry name" value="NanQ/TabA/YiaL"/>
</dbReference>
<dbReference type="InterPro" id="IPR037012">
    <property type="entry name" value="NanQ/TabA/YiaL_sf"/>
</dbReference>
<dbReference type="NCBIfam" id="TIGR00022">
    <property type="entry name" value="YhcH/YjgK/YiaL family protein"/>
    <property type="match status" value="1"/>
</dbReference>
<dbReference type="OrthoDB" id="9792756at2"/>
<dbReference type="Pfam" id="PF04074">
    <property type="entry name" value="DUF386"/>
    <property type="match status" value="1"/>
</dbReference>
<dbReference type="EMBL" id="SPPD01000013">
    <property type="protein sequence ID" value="TFU97279.1"/>
    <property type="molecule type" value="Genomic_DNA"/>
</dbReference>
<dbReference type="Gene3D" id="2.60.120.370">
    <property type="entry name" value="YhcH/YjgK/YiaL"/>
    <property type="match status" value="1"/>
</dbReference>
<sequence length="150" mass="17105">MIITKVEDFRRYAAVNPHFQSLVNFLENTNLRECPEGKVDVKGEQVFGNCFTYIADGEAGDFFETHRNYIDVHLVVENEEAMAVTSGKSAKITEAYDAEKDIEFYQGQVEQLIHLHAGECLVTFPEDLHQPKVRLNDLLVKKIVFKVAIN</sequence>
<dbReference type="PANTHER" id="PTHR34986">
    <property type="entry name" value="EVOLVED BETA-GALACTOSIDASE SUBUNIT BETA"/>
    <property type="match status" value="1"/>
</dbReference>
<dbReference type="AlphaFoldDB" id="A0A4Y9JBE3"/>
<protein>
    <submittedName>
        <fullName evidence="1">YhcH/YjgK/YiaL family protein</fullName>
    </submittedName>
</protein>
<reference evidence="1 2" key="1">
    <citation type="submission" date="2019-03" db="EMBL/GenBank/DDBJ databases">
        <title>Diversity of the mouse oral microbiome.</title>
        <authorList>
            <person name="Joseph S."/>
            <person name="Aduse-Opoku J."/>
            <person name="Curtis M."/>
            <person name="Wade W."/>
            <person name="Hashim A."/>
        </authorList>
    </citation>
    <scope>NUCLEOTIDE SEQUENCE [LARGE SCALE GENOMIC DNA]</scope>
    <source>
        <strain evidence="1 2">WM131</strain>
    </source>
</reference>
<dbReference type="RefSeq" id="WP_135182426.1">
    <property type="nucleotide sequence ID" value="NZ_JADGKZ010000013.1"/>
</dbReference>
<dbReference type="PANTHER" id="PTHR34986:SF1">
    <property type="entry name" value="PROTEIN YIAL"/>
    <property type="match status" value="1"/>
</dbReference>
<name>A0A4Y9JBE3_9STRE</name>
<accession>A0A4Y9JBE3</accession>
<dbReference type="SUPFAM" id="SSF51197">
    <property type="entry name" value="Clavaminate synthase-like"/>
    <property type="match status" value="1"/>
</dbReference>